<dbReference type="InterPro" id="IPR012902">
    <property type="entry name" value="N_methyl_site"/>
</dbReference>
<protein>
    <submittedName>
        <fullName evidence="3">Protein containing DUF1559</fullName>
    </submittedName>
</protein>
<name>M5U6H0_9BACT</name>
<proteinExistence type="predicted"/>
<evidence type="ECO:0000313" key="4">
    <source>
        <dbReference type="Proteomes" id="UP000011885"/>
    </source>
</evidence>
<feature type="transmembrane region" description="Helical" evidence="1">
    <location>
        <begin position="76"/>
        <end position="100"/>
    </location>
</feature>
<dbReference type="Pfam" id="PF07963">
    <property type="entry name" value="N_methyl"/>
    <property type="match status" value="1"/>
</dbReference>
<dbReference type="NCBIfam" id="TIGR02532">
    <property type="entry name" value="IV_pilin_GFxxxE"/>
    <property type="match status" value="1"/>
</dbReference>
<dbReference type="InterPro" id="IPR045584">
    <property type="entry name" value="Pilin-like"/>
</dbReference>
<evidence type="ECO:0000259" key="2">
    <source>
        <dbReference type="Pfam" id="PF07596"/>
    </source>
</evidence>
<dbReference type="PROSITE" id="PS00409">
    <property type="entry name" value="PROKAR_NTER_METHYL"/>
    <property type="match status" value="1"/>
</dbReference>
<feature type="domain" description="DUF1559" evidence="2">
    <location>
        <begin position="101"/>
        <end position="438"/>
    </location>
</feature>
<dbReference type="InterPro" id="IPR027558">
    <property type="entry name" value="Pre_pil_HX9DG_C"/>
</dbReference>
<dbReference type="Proteomes" id="UP000011885">
    <property type="component" value="Unassembled WGS sequence"/>
</dbReference>
<dbReference type="Gene3D" id="3.30.700.10">
    <property type="entry name" value="Glycoprotein, Type 4 Pilin"/>
    <property type="match status" value="1"/>
</dbReference>
<keyword evidence="1" id="KW-0472">Membrane</keyword>
<dbReference type="InterPro" id="IPR011453">
    <property type="entry name" value="DUF1559"/>
</dbReference>
<dbReference type="AlphaFoldDB" id="M5U6H0"/>
<keyword evidence="4" id="KW-1185">Reference proteome</keyword>
<dbReference type="PANTHER" id="PTHR30093:SF2">
    <property type="entry name" value="TYPE II SECRETION SYSTEM PROTEIN H"/>
    <property type="match status" value="1"/>
</dbReference>
<sequence>MPGRKLGNEVMRKCRHESQVKIEASEKSRRDVMQQFVVVLSAQDCRPCAVNWALLTWSFDLVEDYRMNKNLGSRSGFTLVELLVVIAIIGVLVGLLLPAVQAAREAARRMSCSNNVKQLGLALHNYHSAYRQLPRQMGGTRTPNNALNSGVAGGGAGSSSLRLSFLVGLTPFFEQQALWEQISNPNNENSDGTTPAVPWSAMGPIPFTSLYSPWVTEVQTLRCPSDPGTGLPAMGRTNYAACIGDAFTNNNGRCIYYKSGTSTWMDERNSDRVESGRASLRGMFRPAFVTRFRDVLDGLANTMMAGEISTDIGDRDITTMPLNNPGKWVDLNDNPRNCATSISSDRPRFWGSGVVQASTAATTDNQLEWASRGRGYRWADGLTIMTGFTSILPPNSELCTVSGADAEAVASVSSRHQGGAHVLMGDGAVKFITDSIEAGVSTSGQVYLAGTDDRAPGSRSPFGLWGSLGTMAAKEVIGEEF</sequence>
<dbReference type="SUPFAM" id="SSF54523">
    <property type="entry name" value="Pili subunits"/>
    <property type="match status" value="1"/>
</dbReference>
<evidence type="ECO:0000313" key="3">
    <source>
        <dbReference type="EMBL" id="EMI57067.1"/>
    </source>
</evidence>
<reference evidence="3 4" key="1">
    <citation type="journal article" date="2013" name="Mar. Genomics">
        <title>Expression of sulfatases in Rhodopirellula baltica and the diversity of sulfatases in the genus Rhodopirellula.</title>
        <authorList>
            <person name="Wegner C.E."/>
            <person name="Richter-Heitmann T."/>
            <person name="Klindworth A."/>
            <person name="Klockow C."/>
            <person name="Richter M."/>
            <person name="Achstetter T."/>
            <person name="Glockner F.O."/>
            <person name="Harder J."/>
        </authorList>
    </citation>
    <scope>NUCLEOTIDE SEQUENCE [LARGE SCALE GENOMIC DNA]</scope>
    <source>
        <strain evidence="3 4">SM41</strain>
    </source>
</reference>
<organism evidence="3 4">
    <name type="scientific">Rhodopirellula sallentina SM41</name>
    <dbReference type="NCBI Taxonomy" id="1263870"/>
    <lineage>
        <taxon>Bacteria</taxon>
        <taxon>Pseudomonadati</taxon>
        <taxon>Planctomycetota</taxon>
        <taxon>Planctomycetia</taxon>
        <taxon>Pirellulales</taxon>
        <taxon>Pirellulaceae</taxon>
        <taxon>Rhodopirellula</taxon>
    </lineage>
</organism>
<dbReference type="NCBIfam" id="TIGR04294">
    <property type="entry name" value="pre_pil_HX9DG"/>
    <property type="match status" value="1"/>
</dbReference>
<evidence type="ECO:0000256" key="1">
    <source>
        <dbReference type="SAM" id="Phobius"/>
    </source>
</evidence>
<keyword evidence="1" id="KW-1133">Transmembrane helix</keyword>
<dbReference type="PANTHER" id="PTHR30093">
    <property type="entry name" value="GENERAL SECRETION PATHWAY PROTEIN G"/>
    <property type="match status" value="1"/>
</dbReference>
<comment type="caution">
    <text evidence="3">The sequence shown here is derived from an EMBL/GenBank/DDBJ whole genome shotgun (WGS) entry which is preliminary data.</text>
</comment>
<dbReference type="PATRIC" id="fig|1263870.3.peg.1583"/>
<dbReference type="EMBL" id="ANOH01000113">
    <property type="protein sequence ID" value="EMI57067.1"/>
    <property type="molecule type" value="Genomic_DNA"/>
</dbReference>
<accession>M5U6H0</accession>
<dbReference type="Pfam" id="PF07596">
    <property type="entry name" value="SBP_bac_10"/>
    <property type="match status" value="1"/>
</dbReference>
<gene>
    <name evidence="3" type="ORF">RSSM_01477</name>
</gene>
<keyword evidence="1" id="KW-0812">Transmembrane</keyword>